<protein>
    <submittedName>
        <fullName evidence="1">Uncharacterized protein</fullName>
    </submittedName>
</protein>
<proteinExistence type="predicted"/>
<evidence type="ECO:0000313" key="1">
    <source>
        <dbReference type="EMBL" id="ESR55964.1"/>
    </source>
</evidence>
<dbReference type="EMBL" id="KI536661">
    <property type="protein sequence ID" value="ESR55964.1"/>
    <property type="molecule type" value="Genomic_DNA"/>
</dbReference>
<evidence type="ECO:0000313" key="2">
    <source>
        <dbReference type="Proteomes" id="UP000030687"/>
    </source>
</evidence>
<dbReference type="AlphaFoldDB" id="V4VS96"/>
<accession>V4VS96</accession>
<keyword evidence="2" id="KW-1185">Reference proteome</keyword>
<dbReference type="Proteomes" id="UP000030687">
    <property type="component" value="Unassembled WGS sequence"/>
</dbReference>
<dbReference type="KEGG" id="cic:CICLE_v10023202mg"/>
<sequence>MLTLLWISSTSWKFSNNDQSVSLHFSHKNTEVTRGSQKNLLILSFCHMINKYVGNINQCFFVRQEANNYN</sequence>
<gene>
    <name evidence="1" type="ORF">CICLE_v10023202mg</name>
</gene>
<name>V4VS96_CITCL</name>
<organism evidence="1 2">
    <name type="scientific">Citrus clementina</name>
    <name type="common">Clementine</name>
    <name type="synonym">Citrus deliciosa x Citrus sinensis</name>
    <dbReference type="NCBI Taxonomy" id="85681"/>
    <lineage>
        <taxon>Eukaryota</taxon>
        <taxon>Viridiplantae</taxon>
        <taxon>Streptophyta</taxon>
        <taxon>Embryophyta</taxon>
        <taxon>Tracheophyta</taxon>
        <taxon>Spermatophyta</taxon>
        <taxon>Magnoliopsida</taxon>
        <taxon>eudicotyledons</taxon>
        <taxon>Gunneridae</taxon>
        <taxon>Pentapetalae</taxon>
        <taxon>rosids</taxon>
        <taxon>malvids</taxon>
        <taxon>Sapindales</taxon>
        <taxon>Rutaceae</taxon>
        <taxon>Aurantioideae</taxon>
        <taxon>Citrus</taxon>
    </lineage>
</organism>
<reference evidence="1 2" key="1">
    <citation type="submission" date="2013-10" db="EMBL/GenBank/DDBJ databases">
        <authorList>
            <consortium name="International Citrus Genome Consortium"/>
            <person name="Jenkins J."/>
            <person name="Schmutz J."/>
            <person name="Prochnik S."/>
            <person name="Rokhsar D."/>
            <person name="Gmitter F."/>
            <person name="Ollitrault P."/>
            <person name="Machado M."/>
            <person name="Talon M."/>
            <person name="Wincker P."/>
            <person name="Jaillon O."/>
            <person name="Morgante M."/>
        </authorList>
    </citation>
    <scope>NUCLEOTIDE SEQUENCE</scope>
    <source>
        <strain evidence="2">cv. Clemenules</strain>
    </source>
</reference>
<dbReference type="InParanoid" id="V4VS96"/>
<dbReference type="Gramene" id="ESR55964">
    <property type="protein sequence ID" value="ESR55964"/>
    <property type="gene ID" value="CICLE_v10023202mg"/>
</dbReference>